<accession>A0A9P6XFB6</accession>
<dbReference type="SUPFAM" id="SSF52047">
    <property type="entry name" value="RNI-like"/>
    <property type="match status" value="1"/>
</dbReference>
<keyword evidence="2" id="KW-1185">Reference proteome</keyword>
<gene>
    <name evidence="1" type="ORF">G6F64_003260</name>
</gene>
<dbReference type="AlphaFoldDB" id="A0A9P6XFB6"/>
<comment type="caution">
    <text evidence="1">The sequence shown here is derived from an EMBL/GenBank/DDBJ whole genome shotgun (WGS) entry which is preliminary data.</text>
</comment>
<proteinExistence type="predicted"/>
<dbReference type="EMBL" id="JAANQT010000313">
    <property type="protein sequence ID" value="KAG1312135.1"/>
    <property type="molecule type" value="Genomic_DNA"/>
</dbReference>
<organism evidence="1 2">
    <name type="scientific">Rhizopus oryzae</name>
    <name type="common">Mucormycosis agent</name>
    <name type="synonym">Rhizopus arrhizus var. delemar</name>
    <dbReference type="NCBI Taxonomy" id="64495"/>
    <lineage>
        <taxon>Eukaryota</taxon>
        <taxon>Fungi</taxon>
        <taxon>Fungi incertae sedis</taxon>
        <taxon>Mucoromycota</taxon>
        <taxon>Mucoromycotina</taxon>
        <taxon>Mucoromycetes</taxon>
        <taxon>Mucorales</taxon>
        <taxon>Mucorineae</taxon>
        <taxon>Rhizopodaceae</taxon>
        <taxon>Rhizopus</taxon>
    </lineage>
</organism>
<protein>
    <submittedName>
        <fullName evidence="1">Uncharacterized protein</fullName>
    </submittedName>
</protein>
<evidence type="ECO:0000313" key="1">
    <source>
        <dbReference type="EMBL" id="KAG1312135.1"/>
    </source>
</evidence>
<reference evidence="1" key="1">
    <citation type="journal article" date="2020" name="Microb. Genom.">
        <title>Genetic diversity of clinical and environmental Mucorales isolates obtained from an investigation of mucormycosis cases among solid organ transplant recipients.</title>
        <authorList>
            <person name="Nguyen M.H."/>
            <person name="Kaul D."/>
            <person name="Muto C."/>
            <person name="Cheng S.J."/>
            <person name="Richter R.A."/>
            <person name="Bruno V.M."/>
            <person name="Liu G."/>
            <person name="Beyhan S."/>
            <person name="Sundermann A.J."/>
            <person name="Mounaud S."/>
            <person name="Pasculle A.W."/>
            <person name="Nierman W.C."/>
            <person name="Driscoll E."/>
            <person name="Cumbie R."/>
            <person name="Clancy C.J."/>
            <person name="Dupont C.L."/>
        </authorList>
    </citation>
    <scope>NUCLEOTIDE SEQUENCE</scope>
    <source>
        <strain evidence="1">GL11</strain>
    </source>
</reference>
<evidence type="ECO:0000313" key="2">
    <source>
        <dbReference type="Proteomes" id="UP000716291"/>
    </source>
</evidence>
<dbReference type="InterPro" id="IPR032675">
    <property type="entry name" value="LRR_dom_sf"/>
</dbReference>
<dbReference type="Gene3D" id="3.80.10.10">
    <property type="entry name" value="Ribonuclease Inhibitor"/>
    <property type="match status" value="1"/>
</dbReference>
<name>A0A9P6XFB6_RHIOR</name>
<dbReference type="Proteomes" id="UP000716291">
    <property type="component" value="Unassembled WGS sequence"/>
</dbReference>
<sequence>MQFPIEVREVIFSYLPAFRDKIQYLLANKENYCYLYHKLFTAILIYNRGQVRKLFKILALHSHLGSHVRSVELKNRVGLTHQEFQFLGKTCPNIEVLEFSSWRSFIPHSILPYFPKIRKLPAMTDDPKSLQVLAIAKHKLTHLSYTTAPTHGFLLRTLSTATNLTHLVLTGKHRSPEQRLLFDLKRWDTLHAVCQRLVHLEIHHLISEEVDAEPKKFTHPPCQEMKTLVIIEWTIKSPIYLSYLAAKYPFLEHLEINFDWDTFLAYDPTSPPRLDFADTQAAFMDLASSHLQIIRLSSLMRSHFPGKRFFDKLVSAQLREVIINYCSRKPHSPDRLDTETFQAIVLGQTQSLEVLSIGLWAKSTVQELSASFSLTIHLSSLTLSNGFDKAFQVQEIPLDLLLSGCSRLKRLVLNRTTLVIGSAEVQGRHPLETLLLKHSRVSREVFCHLSDRCRRLNHLELASCFWDTQGLGSSIELPHNTLSHVEILDFNRFQTTGVDSQLSSGALVRLFAIVQLDKDLRPSWYHLYANDVAHSPPSILRRFKKPHELLMLRSAIDICQEHELRRPRFLHRNCYSSKKSWFSDVSEGYLQFVCRSVRKLKLNHNEVLFETS</sequence>